<accession>A0A2I0L9W5</accession>
<evidence type="ECO:0000313" key="3">
    <source>
        <dbReference type="Proteomes" id="UP000233551"/>
    </source>
</evidence>
<dbReference type="Proteomes" id="UP000233551">
    <property type="component" value="Unassembled WGS sequence"/>
</dbReference>
<comment type="caution">
    <text evidence="2">The sequence shown here is derived from an EMBL/GenBank/DDBJ whole genome shotgun (WGS) entry which is preliminary data.</text>
</comment>
<dbReference type="EMBL" id="PGOL01000091">
    <property type="protein sequence ID" value="PKI77471.1"/>
    <property type="molecule type" value="Genomic_DNA"/>
</dbReference>
<name>A0A2I0L9W5_PUNGR</name>
<protein>
    <submittedName>
        <fullName evidence="2">Uncharacterized protein</fullName>
    </submittedName>
</protein>
<organism evidence="2 3">
    <name type="scientific">Punica granatum</name>
    <name type="common">Pomegranate</name>
    <dbReference type="NCBI Taxonomy" id="22663"/>
    <lineage>
        <taxon>Eukaryota</taxon>
        <taxon>Viridiplantae</taxon>
        <taxon>Streptophyta</taxon>
        <taxon>Embryophyta</taxon>
        <taxon>Tracheophyta</taxon>
        <taxon>Spermatophyta</taxon>
        <taxon>Magnoliopsida</taxon>
        <taxon>eudicotyledons</taxon>
        <taxon>Gunneridae</taxon>
        <taxon>Pentapetalae</taxon>
        <taxon>rosids</taxon>
        <taxon>malvids</taxon>
        <taxon>Myrtales</taxon>
        <taxon>Lythraceae</taxon>
        <taxon>Punica</taxon>
    </lineage>
</organism>
<evidence type="ECO:0000313" key="2">
    <source>
        <dbReference type="EMBL" id="PKI77471.1"/>
    </source>
</evidence>
<keyword evidence="3" id="KW-1185">Reference proteome</keyword>
<reference evidence="2 3" key="1">
    <citation type="submission" date="2017-11" db="EMBL/GenBank/DDBJ databases">
        <title>De-novo sequencing of pomegranate (Punica granatum L.) genome.</title>
        <authorList>
            <person name="Akparov Z."/>
            <person name="Amiraslanov A."/>
            <person name="Hajiyeva S."/>
            <person name="Abbasov M."/>
            <person name="Kaur K."/>
            <person name="Hamwieh A."/>
            <person name="Solovyev V."/>
            <person name="Salamov A."/>
            <person name="Braich B."/>
            <person name="Kosarev P."/>
            <person name="Mahmoud A."/>
            <person name="Hajiyev E."/>
            <person name="Babayeva S."/>
            <person name="Izzatullayeva V."/>
            <person name="Mammadov A."/>
            <person name="Mammadov A."/>
            <person name="Sharifova S."/>
            <person name="Ojaghi J."/>
            <person name="Eynullazada K."/>
            <person name="Bayramov B."/>
            <person name="Abdulazimova A."/>
            <person name="Shahmuradov I."/>
        </authorList>
    </citation>
    <scope>NUCLEOTIDE SEQUENCE [LARGE SCALE GENOMIC DNA]</scope>
    <source>
        <strain evidence="3">cv. AG2017</strain>
        <tissue evidence="2">Leaf</tissue>
    </source>
</reference>
<dbReference type="AlphaFoldDB" id="A0A2I0L9W5"/>
<gene>
    <name evidence="2" type="ORF">CRG98_002077</name>
</gene>
<proteinExistence type="predicted"/>
<sequence length="87" mass="9217">MEPMKAPAAESPAKRRKHTTGPLDEAAGTNELESEASTELGGSISRSESESDPVPGEVADAIVFRFSHSPPPSLSILSIYFPPQQVP</sequence>
<evidence type="ECO:0000256" key="1">
    <source>
        <dbReference type="SAM" id="MobiDB-lite"/>
    </source>
</evidence>
<feature type="region of interest" description="Disordered" evidence="1">
    <location>
        <begin position="1"/>
        <end position="56"/>
    </location>
</feature>